<feature type="domain" description="DUF1232" evidence="5">
    <location>
        <begin position="71"/>
        <end position="107"/>
    </location>
</feature>
<evidence type="ECO:0000256" key="2">
    <source>
        <dbReference type="ARBA" id="ARBA00022692"/>
    </source>
</evidence>
<dbReference type="GO" id="GO:0012505">
    <property type="term" value="C:endomembrane system"/>
    <property type="evidence" value="ECO:0007669"/>
    <property type="project" value="UniProtKB-SubCell"/>
</dbReference>
<keyword evidence="3" id="KW-1133">Transmembrane helix</keyword>
<reference evidence="7" key="2">
    <citation type="submission" date="2020-06" db="EMBL/GenBank/DDBJ databases">
        <title>Isolation of Planomicrobium glaciei.</title>
        <authorList>
            <person name="Malisova L."/>
            <person name="Safrankova R."/>
            <person name="Jakubu V."/>
            <person name="Spanelova P."/>
        </authorList>
    </citation>
    <scope>NUCLEOTIDE SEQUENCE [LARGE SCALE GENOMIC DNA]</scope>
    <source>
        <strain evidence="7">NRL-ATB46093</strain>
    </source>
</reference>
<evidence type="ECO:0000313" key="7">
    <source>
        <dbReference type="Proteomes" id="UP000509222"/>
    </source>
</evidence>
<evidence type="ECO:0000256" key="3">
    <source>
        <dbReference type="ARBA" id="ARBA00022989"/>
    </source>
</evidence>
<dbReference type="Proteomes" id="UP000509222">
    <property type="component" value="Chromosome"/>
</dbReference>
<gene>
    <name evidence="6" type="ORF">HF394_17970</name>
</gene>
<evidence type="ECO:0000313" key="6">
    <source>
        <dbReference type="EMBL" id="QKX52305.1"/>
    </source>
</evidence>
<protein>
    <submittedName>
        <fullName evidence="6">DUF1232 domain-containing protein</fullName>
    </submittedName>
</protein>
<dbReference type="AlphaFoldDB" id="A0A7H8QFR0"/>
<sequence>MANANDYLKKPLPSEAEQQDFYKKLRSKIEGWLDKRSGFVSKIGKYVLFAPDLFHLLTRLMLDSRIDAKSKGAVGAGILYFFAPMDFLPEILVGPGGFLDDVVVAVFIINTLLNKFPIEVIEEHWAGDVELLSVVRGITHSGNKYVSKLPAGRLVKRFMN</sequence>
<keyword evidence="2" id="KW-0812">Transmembrane</keyword>
<accession>A0A7H8QFR0</accession>
<evidence type="ECO:0000256" key="1">
    <source>
        <dbReference type="ARBA" id="ARBA00004127"/>
    </source>
</evidence>
<comment type="subcellular location">
    <subcellularLocation>
        <location evidence="1">Endomembrane system</location>
        <topology evidence="1">Multi-pass membrane protein</topology>
    </subcellularLocation>
</comment>
<keyword evidence="4" id="KW-0472">Membrane</keyword>
<keyword evidence="7" id="KW-1185">Reference proteome</keyword>
<proteinExistence type="predicted"/>
<organism evidence="6 7">
    <name type="scientific">Planococcus glaciei</name>
    <dbReference type="NCBI Taxonomy" id="459472"/>
    <lineage>
        <taxon>Bacteria</taxon>
        <taxon>Bacillati</taxon>
        <taxon>Bacillota</taxon>
        <taxon>Bacilli</taxon>
        <taxon>Bacillales</taxon>
        <taxon>Caryophanaceae</taxon>
        <taxon>Planococcus</taxon>
    </lineage>
</organism>
<dbReference type="RefSeq" id="WP_036803240.1">
    <property type="nucleotide sequence ID" value="NZ_CP051177.1"/>
</dbReference>
<evidence type="ECO:0000256" key="4">
    <source>
        <dbReference type="ARBA" id="ARBA00023136"/>
    </source>
</evidence>
<dbReference type="Pfam" id="PF06803">
    <property type="entry name" value="DUF1232"/>
    <property type="match status" value="1"/>
</dbReference>
<dbReference type="InterPro" id="IPR010652">
    <property type="entry name" value="DUF1232"/>
</dbReference>
<evidence type="ECO:0000259" key="5">
    <source>
        <dbReference type="Pfam" id="PF06803"/>
    </source>
</evidence>
<name>A0A7H8QFR0_9BACL</name>
<reference evidence="6 7" key="1">
    <citation type="submission" date="2020-04" db="EMBL/GenBank/DDBJ databases">
        <authorList>
            <person name="Pajer P."/>
            <person name="Broz P."/>
        </authorList>
    </citation>
    <scope>NUCLEOTIDE SEQUENCE [LARGE SCALE GENOMIC DNA]</scope>
    <source>
        <strain evidence="7">NRL-ATB46093</strain>
    </source>
</reference>
<dbReference type="EMBL" id="CP051177">
    <property type="protein sequence ID" value="QKX52305.1"/>
    <property type="molecule type" value="Genomic_DNA"/>
</dbReference>